<dbReference type="InterPro" id="IPR005467">
    <property type="entry name" value="His_kinase_dom"/>
</dbReference>
<gene>
    <name evidence="6" type="ORF">L2725_01255</name>
</gene>
<comment type="catalytic activity">
    <reaction evidence="1">
        <text>ATP + protein L-histidine = ADP + protein N-phospho-L-histidine.</text>
        <dbReference type="EC" id="2.7.13.3"/>
    </reaction>
</comment>
<dbReference type="Gene3D" id="1.10.287.130">
    <property type="match status" value="1"/>
</dbReference>
<feature type="coiled-coil region" evidence="3">
    <location>
        <begin position="169"/>
        <end position="196"/>
    </location>
</feature>
<dbReference type="CDD" id="cd00075">
    <property type="entry name" value="HATPase"/>
    <property type="match status" value="1"/>
</dbReference>
<proteinExistence type="predicted"/>
<dbReference type="SMART" id="SM00387">
    <property type="entry name" value="HATPase_c"/>
    <property type="match status" value="1"/>
</dbReference>
<organism evidence="6 7">
    <name type="scientific">Shewanella corallii</name>
    <dbReference type="NCBI Taxonomy" id="560080"/>
    <lineage>
        <taxon>Bacteria</taxon>
        <taxon>Pseudomonadati</taxon>
        <taxon>Pseudomonadota</taxon>
        <taxon>Gammaproteobacteria</taxon>
        <taxon>Alteromonadales</taxon>
        <taxon>Shewanellaceae</taxon>
        <taxon>Shewanella</taxon>
    </lineage>
</organism>
<evidence type="ECO:0000256" key="1">
    <source>
        <dbReference type="ARBA" id="ARBA00000085"/>
    </source>
</evidence>
<evidence type="ECO:0000256" key="3">
    <source>
        <dbReference type="SAM" id="Coils"/>
    </source>
</evidence>
<dbReference type="SUPFAM" id="SSF47384">
    <property type="entry name" value="Homodimeric domain of signal transducing histidine kinase"/>
    <property type="match status" value="1"/>
</dbReference>
<dbReference type="GO" id="GO:0016301">
    <property type="term" value="F:kinase activity"/>
    <property type="evidence" value="ECO:0007669"/>
    <property type="project" value="UniProtKB-KW"/>
</dbReference>
<dbReference type="PRINTS" id="PR00344">
    <property type="entry name" value="BCTRLSENSOR"/>
</dbReference>
<dbReference type="InterPro" id="IPR003594">
    <property type="entry name" value="HATPase_dom"/>
</dbReference>
<reference evidence="6 7" key="1">
    <citation type="submission" date="2022-01" db="EMBL/GenBank/DDBJ databases">
        <title>Whole genome-based taxonomy of the Shewanellaceae.</title>
        <authorList>
            <person name="Martin-Rodriguez A.J."/>
        </authorList>
    </citation>
    <scope>NUCLEOTIDE SEQUENCE [LARGE SCALE GENOMIC DNA]</scope>
    <source>
        <strain evidence="6 7">DSM 21332</strain>
    </source>
</reference>
<accession>A0ABT0N3H9</accession>
<dbReference type="InterPro" id="IPR004358">
    <property type="entry name" value="Sig_transdc_His_kin-like_C"/>
</dbReference>
<evidence type="ECO:0000256" key="2">
    <source>
        <dbReference type="ARBA" id="ARBA00012438"/>
    </source>
</evidence>
<dbReference type="InterPro" id="IPR036890">
    <property type="entry name" value="HATPase_C_sf"/>
</dbReference>
<keyword evidence="6" id="KW-0808">Transferase</keyword>
<dbReference type="Gene3D" id="3.30.565.10">
    <property type="entry name" value="Histidine kinase-like ATPase, C-terminal domain"/>
    <property type="match status" value="1"/>
</dbReference>
<comment type="caution">
    <text evidence="6">The sequence shown here is derived from an EMBL/GenBank/DDBJ whole genome shotgun (WGS) entry which is preliminary data.</text>
</comment>
<dbReference type="EMBL" id="JAKIKT010000001">
    <property type="protein sequence ID" value="MCL2912421.1"/>
    <property type="molecule type" value="Genomic_DNA"/>
</dbReference>
<dbReference type="InterPro" id="IPR036097">
    <property type="entry name" value="HisK_dim/P_sf"/>
</dbReference>
<dbReference type="PROSITE" id="PS50109">
    <property type="entry name" value="HIS_KIN"/>
    <property type="match status" value="1"/>
</dbReference>
<dbReference type="EC" id="2.7.13.3" evidence="2"/>
<feature type="domain" description="Histidine kinase" evidence="5">
    <location>
        <begin position="237"/>
        <end position="468"/>
    </location>
</feature>
<keyword evidence="7" id="KW-1185">Reference proteome</keyword>
<keyword evidence="4" id="KW-1133">Transmembrane helix</keyword>
<evidence type="ECO:0000313" key="6">
    <source>
        <dbReference type="EMBL" id="MCL2912421.1"/>
    </source>
</evidence>
<name>A0ABT0N3H9_9GAMM</name>
<dbReference type="RefSeq" id="WP_249247245.1">
    <property type="nucleotide sequence ID" value="NZ_JAKIKT010000001.1"/>
</dbReference>
<evidence type="ECO:0000256" key="4">
    <source>
        <dbReference type="SAM" id="Phobius"/>
    </source>
</evidence>
<keyword evidence="4" id="KW-0812">Transmembrane</keyword>
<dbReference type="PANTHER" id="PTHR43065">
    <property type="entry name" value="SENSOR HISTIDINE KINASE"/>
    <property type="match status" value="1"/>
</dbReference>
<evidence type="ECO:0000313" key="7">
    <source>
        <dbReference type="Proteomes" id="UP001202831"/>
    </source>
</evidence>
<evidence type="ECO:0000259" key="5">
    <source>
        <dbReference type="PROSITE" id="PS50109"/>
    </source>
</evidence>
<feature type="transmembrane region" description="Helical" evidence="4">
    <location>
        <begin position="124"/>
        <end position="147"/>
    </location>
</feature>
<sequence>MILLTLLVTLLQTGQKHSDLISAQNARIERAVTQRLPTLFDNLSTGDVAALPSLIKSWLSELSESEELEYASLTMGNNLSWQHGDLNGTPSVSLSLGDSKTLPAAKLLLQPNGKLLRQELWQAFWQQLLFNGLLLLLAASVGLIWLWRKVSNATKEPVEELPNPLEQQLSELQHKLEQAETERNTLQAREQKYQDNLSLKDKEHSKELEQSMMLLNRAQQLMVEQEKMAALGGLVSGLAHELNTPIGVCLTASTMVKNELEELHLLINGDEPTLDEINSIIADTQQSCELATGNIIKASQLVQKFKTVAVAQPQDKQQDLNLLQAVEDLYDSTRLMYKPKEANIEINIAPNLEIVCNHSLLSQIVGNLLTNAFSHGFTKDKGNRLLVSATIEDEQLKISVEDNGPGISSDVAEHMFEPFYTTSRSNGATGLGLAAAYNATTQLQGTIWFNHHTSLGGAGFVVQFPVQYRLAGDIELYQC</sequence>
<dbReference type="PANTHER" id="PTHR43065:SF42">
    <property type="entry name" value="TWO-COMPONENT SENSOR PPRA"/>
    <property type="match status" value="1"/>
</dbReference>
<keyword evidence="6" id="KW-0418">Kinase</keyword>
<protein>
    <recommendedName>
        <fullName evidence="2">histidine kinase</fullName>
        <ecNumber evidence="2">2.7.13.3</ecNumber>
    </recommendedName>
</protein>
<dbReference type="Proteomes" id="UP001202831">
    <property type="component" value="Unassembled WGS sequence"/>
</dbReference>
<keyword evidence="3" id="KW-0175">Coiled coil</keyword>
<keyword evidence="4" id="KW-0472">Membrane</keyword>
<dbReference type="Pfam" id="PF02518">
    <property type="entry name" value="HATPase_c"/>
    <property type="match status" value="1"/>
</dbReference>
<dbReference type="SUPFAM" id="SSF55874">
    <property type="entry name" value="ATPase domain of HSP90 chaperone/DNA topoisomerase II/histidine kinase"/>
    <property type="match status" value="1"/>
</dbReference>